<comment type="caution">
    <text evidence="2">The sequence shown here is derived from an EMBL/GenBank/DDBJ whole genome shotgun (WGS) entry which is preliminary data.</text>
</comment>
<dbReference type="OrthoDB" id="2423701at2759"/>
<dbReference type="Gene3D" id="1.25.40.10">
    <property type="entry name" value="Tetratricopeptide repeat domain"/>
    <property type="match status" value="1"/>
</dbReference>
<dbReference type="PANTHER" id="PTHR15544:SF0">
    <property type="entry name" value="TETRATRICOPEPTIDE REPEAT PROTEIN 33"/>
    <property type="match status" value="1"/>
</dbReference>
<protein>
    <submittedName>
        <fullName evidence="2">Tetratricopeptide repeat 33</fullName>
    </submittedName>
</protein>
<dbReference type="AlphaFoldDB" id="A0A2P6V8Q7"/>
<dbReference type="InterPro" id="IPR052658">
    <property type="entry name" value="TPR-containing"/>
</dbReference>
<organism evidence="2 3">
    <name type="scientific">Micractinium conductrix</name>
    <dbReference type="NCBI Taxonomy" id="554055"/>
    <lineage>
        <taxon>Eukaryota</taxon>
        <taxon>Viridiplantae</taxon>
        <taxon>Chlorophyta</taxon>
        <taxon>core chlorophytes</taxon>
        <taxon>Trebouxiophyceae</taxon>
        <taxon>Chlorellales</taxon>
        <taxon>Chlorellaceae</taxon>
        <taxon>Chlorella clade</taxon>
        <taxon>Micractinium</taxon>
    </lineage>
</organism>
<dbReference type="InterPro" id="IPR011990">
    <property type="entry name" value="TPR-like_helical_dom_sf"/>
</dbReference>
<name>A0A2P6V8Q7_9CHLO</name>
<feature type="region of interest" description="Disordered" evidence="1">
    <location>
        <begin position="1"/>
        <end position="59"/>
    </location>
</feature>
<dbReference type="SUPFAM" id="SSF48452">
    <property type="entry name" value="TPR-like"/>
    <property type="match status" value="1"/>
</dbReference>
<sequence>MASFQAFKLGGAGKQRPRPSPALFAEEPEGEEDAQLQQGAQGPAADELSAAQHKDAGDAAAAAGQWGAALRSWDAALSAGAAEPHKLHESKAQVFLQLDRDWQALQCAQRAVELAPCWPEGHLTLGRSQLNMGEPELALVSLEQALHLCPGHPEAAEEAAAVRQLVMHRRASGDSVAGQRALVMQPGAAAAPAADSSGGSDEMQT</sequence>
<accession>A0A2P6V8Q7</accession>
<feature type="compositionally biased region" description="Low complexity" evidence="1">
    <location>
        <begin position="35"/>
        <end position="45"/>
    </location>
</feature>
<evidence type="ECO:0000313" key="2">
    <source>
        <dbReference type="EMBL" id="PSC70476.1"/>
    </source>
</evidence>
<dbReference type="Proteomes" id="UP000239649">
    <property type="component" value="Unassembled WGS sequence"/>
</dbReference>
<evidence type="ECO:0000256" key="1">
    <source>
        <dbReference type="SAM" id="MobiDB-lite"/>
    </source>
</evidence>
<dbReference type="InterPro" id="IPR019734">
    <property type="entry name" value="TPR_rpt"/>
</dbReference>
<dbReference type="EMBL" id="LHPF02000020">
    <property type="protein sequence ID" value="PSC70476.1"/>
    <property type="molecule type" value="Genomic_DNA"/>
</dbReference>
<reference evidence="2 3" key="1">
    <citation type="journal article" date="2018" name="Plant J.">
        <title>Genome sequences of Chlorella sorokiniana UTEX 1602 and Micractinium conductrix SAG 241.80: implications to maltose excretion by a green alga.</title>
        <authorList>
            <person name="Arriola M.B."/>
            <person name="Velmurugan N."/>
            <person name="Zhang Y."/>
            <person name="Plunkett M.H."/>
            <person name="Hondzo H."/>
            <person name="Barney B.M."/>
        </authorList>
    </citation>
    <scope>NUCLEOTIDE SEQUENCE [LARGE SCALE GENOMIC DNA]</scope>
    <source>
        <strain evidence="2 3">SAG 241.80</strain>
    </source>
</reference>
<gene>
    <name evidence="2" type="ORF">C2E20_6125</name>
</gene>
<keyword evidence="3" id="KW-1185">Reference proteome</keyword>
<evidence type="ECO:0000313" key="3">
    <source>
        <dbReference type="Proteomes" id="UP000239649"/>
    </source>
</evidence>
<dbReference type="STRING" id="554055.A0A2P6V8Q7"/>
<proteinExistence type="predicted"/>
<dbReference type="PANTHER" id="PTHR15544">
    <property type="entry name" value="OSMOSIS RESPONSIVE FACTOR"/>
    <property type="match status" value="1"/>
</dbReference>
<dbReference type="SMART" id="SM00028">
    <property type="entry name" value="TPR"/>
    <property type="match status" value="2"/>
</dbReference>